<organism evidence="1 2">
    <name type="scientific">Polyplosphaeria fusca</name>
    <dbReference type="NCBI Taxonomy" id="682080"/>
    <lineage>
        <taxon>Eukaryota</taxon>
        <taxon>Fungi</taxon>
        <taxon>Dikarya</taxon>
        <taxon>Ascomycota</taxon>
        <taxon>Pezizomycotina</taxon>
        <taxon>Dothideomycetes</taxon>
        <taxon>Pleosporomycetidae</taxon>
        <taxon>Pleosporales</taxon>
        <taxon>Tetraplosphaeriaceae</taxon>
        <taxon>Polyplosphaeria</taxon>
    </lineage>
</organism>
<proteinExistence type="predicted"/>
<gene>
    <name evidence="1" type="ORF">EJ04DRAFT_166486</name>
</gene>
<evidence type="ECO:0000313" key="1">
    <source>
        <dbReference type="EMBL" id="KAF2740807.1"/>
    </source>
</evidence>
<evidence type="ECO:0000313" key="2">
    <source>
        <dbReference type="Proteomes" id="UP000799444"/>
    </source>
</evidence>
<keyword evidence="2" id="KW-1185">Reference proteome</keyword>
<dbReference type="AlphaFoldDB" id="A0A9P4R865"/>
<name>A0A9P4R865_9PLEO</name>
<reference evidence="1" key="1">
    <citation type="journal article" date="2020" name="Stud. Mycol.">
        <title>101 Dothideomycetes genomes: a test case for predicting lifestyles and emergence of pathogens.</title>
        <authorList>
            <person name="Haridas S."/>
            <person name="Albert R."/>
            <person name="Binder M."/>
            <person name="Bloem J."/>
            <person name="Labutti K."/>
            <person name="Salamov A."/>
            <person name="Andreopoulos B."/>
            <person name="Baker S."/>
            <person name="Barry K."/>
            <person name="Bills G."/>
            <person name="Bluhm B."/>
            <person name="Cannon C."/>
            <person name="Castanera R."/>
            <person name="Culley D."/>
            <person name="Daum C."/>
            <person name="Ezra D."/>
            <person name="Gonzalez J."/>
            <person name="Henrissat B."/>
            <person name="Kuo A."/>
            <person name="Liang C."/>
            <person name="Lipzen A."/>
            <person name="Lutzoni F."/>
            <person name="Magnuson J."/>
            <person name="Mondo S."/>
            <person name="Nolan M."/>
            <person name="Ohm R."/>
            <person name="Pangilinan J."/>
            <person name="Park H.-J."/>
            <person name="Ramirez L."/>
            <person name="Alfaro M."/>
            <person name="Sun H."/>
            <person name="Tritt A."/>
            <person name="Yoshinaga Y."/>
            <person name="Zwiers L.-H."/>
            <person name="Turgeon B."/>
            <person name="Goodwin S."/>
            <person name="Spatafora J."/>
            <person name="Crous P."/>
            <person name="Grigoriev I."/>
        </authorList>
    </citation>
    <scope>NUCLEOTIDE SEQUENCE</scope>
    <source>
        <strain evidence="1">CBS 125425</strain>
    </source>
</reference>
<accession>A0A9P4R865</accession>
<dbReference type="Proteomes" id="UP000799444">
    <property type="component" value="Unassembled WGS sequence"/>
</dbReference>
<comment type="caution">
    <text evidence="1">The sequence shown here is derived from an EMBL/GenBank/DDBJ whole genome shotgun (WGS) entry which is preliminary data.</text>
</comment>
<dbReference type="EMBL" id="ML996099">
    <property type="protein sequence ID" value="KAF2740807.1"/>
    <property type="molecule type" value="Genomic_DNA"/>
</dbReference>
<sequence>MRRVFKFDFVSASFILNASGVETKSLSHSARRLPTDYYAIRMLYNLNRTLGIVCPITKLDLVLSMITRRAKR</sequence>
<protein>
    <submittedName>
        <fullName evidence="1">Uncharacterized protein</fullName>
    </submittedName>
</protein>